<dbReference type="GO" id="GO:0003743">
    <property type="term" value="F:translation initiation factor activity"/>
    <property type="evidence" value="ECO:0007669"/>
    <property type="project" value="UniProtKB-KW"/>
</dbReference>
<dbReference type="SUPFAM" id="SSF52540">
    <property type="entry name" value="P-loop containing nucleoside triphosphate hydrolases"/>
    <property type="match status" value="1"/>
</dbReference>
<proteinExistence type="inferred from homology"/>
<dbReference type="PANTHER" id="PTHR43381:SF5">
    <property type="entry name" value="TR-TYPE G DOMAIN-CONTAINING PROTEIN"/>
    <property type="match status" value="1"/>
</dbReference>
<dbReference type="InterPro" id="IPR036925">
    <property type="entry name" value="TIF_IF2_dom3_sf"/>
</dbReference>
<evidence type="ECO:0000313" key="8">
    <source>
        <dbReference type="EMBL" id="KAL1523830.1"/>
    </source>
</evidence>
<dbReference type="InterPro" id="IPR009000">
    <property type="entry name" value="Transl_B-barrel_sf"/>
</dbReference>
<evidence type="ECO:0000259" key="7">
    <source>
        <dbReference type="PROSITE" id="PS51722"/>
    </source>
</evidence>
<evidence type="ECO:0000256" key="1">
    <source>
        <dbReference type="ARBA" id="ARBA00007733"/>
    </source>
</evidence>
<dbReference type="PANTHER" id="PTHR43381">
    <property type="entry name" value="TRANSLATION INITIATION FACTOR IF-2-RELATED"/>
    <property type="match status" value="1"/>
</dbReference>
<evidence type="ECO:0000256" key="2">
    <source>
        <dbReference type="ARBA" id="ARBA00022540"/>
    </source>
</evidence>
<gene>
    <name evidence="8" type="ORF">AB1Y20_018751</name>
</gene>
<dbReference type="AlphaFoldDB" id="A0AB34JPK2"/>
<dbReference type="InterPro" id="IPR023115">
    <property type="entry name" value="TIF_IF2_dom3"/>
</dbReference>
<comment type="similarity">
    <text evidence="1">Belongs to the TRAFAC class translation factor GTPase superfamily. Classic translation factor GTPase family. IF-2 subfamily.</text>
</comment>
<keyword evidence="2" id="KW-0396">Initiation factor</keyword>
<keyword evidence="9" id="KW-1185">Reference proteome</keyword>
<accession>A0AB34JPK2</accession>
<dbReference type="InterPro" id="IPR000795">
    <property type="entry name" value="T_Tr_GTP-bd_dom"/>
</dbReference>
<evidence type="ECO:0000256" key="6">
    <source>
        <dbReference type="SAM" id="MobiDB-lite"/>
    </source>
</evidence>
<dbReference type="SUPFAM" id="SSF52156">
    <property type="entry name" value="Initiation factor IF2/eIF5b, domain 3"/>
    <property type="match status" value="1"/>
</dbReference>
<dbReference type="InterPro" id="IPR015760">
    <property type="entry name" value="TIF_IF2"/>
</dbReference>
<keyword evidence="3" id="KW-0547">Nucleotide-binding</keyword>
<reference evidence="8 9" key="1">
    <citation type="journal article" date="2024" name="Science">
        <title>Giant polyketide synthase enzymes in the biosynthesis of giant marine polyether toxins.</title>
        <authorList>
            <person name="Fallon T.R."/>
            <person name="Shende V.V."/>
            <person name="Wierzbicki I.H."/>
            <person name="Pendleton A.L."/>
            <person name="Watervoot N.F."/>
            <person name="Auber R.P."/>
            <person name="Gonzalez D.J."/>
            <person name="Wisecaver J.H."/>
            <person name="Moore B.S."/>
        </authorList>
    </citation>
    <scope>NUCLEOTIDE SEQUENCE [LARGE SCALE GENOMIC DNA]</scope>
    <source>
        <strain evidence="8 9">12B1</strain>
    </source>
</reference>
<dbReference type="InterPro" id="IPR027417">
    <property type="entry name" value="P-loop_NTPase"/>
</dbReference>
<dbReference type="Pfam" id="PF00009">
    <property type="entry name" value="GTP_EFTU"/>
    <property type="match status" value="1"/>
</dbReference>
<dbReference type="InterPro" id="IPR005225">
    <property type="entry name" value="Small_GTP-bd"/>
</dbReference>
<dbReference type="Gene3D" id="3.40.50.10050">
    <property type="entry name" value="Translation initiation factor IF- 2, domain 3"/>
    <property type="match status" value="1"/>
</dbReference>
<keyword evidence="4" id="KW-0648">Protein biosynthesis</keyword>
<name>A0AB34JPK2_PRYPA</name>
<dbReference type="EMBL" id="JBGBPQ010000005">
    <property type="protein sequence ID" value="KAL1523830.1"/>
    <property type="molecule type" value="Genomic_DNA"/>
</dbReference>
<dbReference type="NCBIfam" id="TIGR00231">
    <property type="entry name" value="small_GTP"/>
    <property type="match status" value="1"/>
</dbReference>
<comment type="caution">
    <text evidence="8">The sequence shown here is derived from an EMBL/GenBank/DDBJ whole genome shotgun (WGS) entry which is preliminary data.</text>
</comment>
<evidence type="ECO:0000256" key="5">
    <source>
        <dbReference type="ARBA" id="ARBA00023134"/>
    </source>
</evidence>
<dbReference type="GO" id="GO:0005525">
    <property type="term" value="F:GTP binding"/>
    <property type="evidence" value="ECO:0007669"/>
    <property type="project" value="UniProtKB-KW"/>
</dbReference>
<keyword evidence="5" id="KW-0342">GTP-binding</keyword>
<dbReference type="PROSITE" id="PS51722">
    <property type="entry name" value="G_TR_2"/>
    <property type="match status" value="1"/>
</dbReference>
<organism evidence="8 9">
    <name type="scientific">Prymnesium parvum</name>
    <name type="common">Toxic golden alga</name>
    <dbReference type="NCBI Taxonomy" id="97485"/>
    <lineage>
        <taxon>Eukaryota</taxon>
        <taxon>Haptista</taxon>
        <taxon>Haptophyta</taxon>
        <taxon>Prymnesiophyceae</taxon>
        <taxon>Prymnesiales</taxon>
        <taxon>Prymnesiaceae</taxon>
        <taxon>Prymnesium</taxon>
    </lineage>
</organism>
<evidence type="ECO:0000256" key="3">
    <source>
        <dbReference type="ARBA" id="ARBA00022741"/>
    </source>
</evidence>
<protein>
    <recommendedName>
        <fullName evidence="7">Tr-type G domain-containing protein</fullName>
    </recommendedName>
</protein>
<dbReference type="Pfam" id="PF11987">
    <property type="entry name" value="IF-2"/>
    <property type="match status" value="1"/>
</dbReference>
<dbReference type="Gene3D" id="2.40.30.10">
    <property type="entry name" value="Translation factors"/>
    <property type="match status" value="1"/>
</dbReference>
<dbReference type="GO" id="GO:0003924">
    <property type="term" value="F:GTPase activity"/>
    <property type="evidence" value="ECO:0007669"/>
    <property type="project" value="InterPro"/>
</dbReference>
<evidence type="ECO:0000256" key="4">
    <source>
        <dbReference type="ARBA" id="ARBA00022917"/>
    </source>
</evidence>
<evidence type="ECO:0000313" key="9">
    <source>
        <dbReference type="Proteomes" id="UP001515480"/>
    </source>
</evidence>
<dbReference type="SUPFAM" id="SSF50447">
    <property type="entry name" value="Translation proteins"/>
    <property type="match status" value="1"/>
</dbReference>
<dbReference type="GO" id="GO:0005737">
    <property type="term" value="C:cytoplasm"/>
    <property type="evidence" value="ECO:0007669"/>
    <property type="project" value="TreeGrafter"/>
</dbReference>
<dbReference type="Proteomes" id="UP001515480">
    <property type="component" value="Unassembled WGS sequence"/>
</dbReference>
<dbReference type="Gene3D" id="3.40.50.300">
    <property type="entry name" value="P-loop containing nucleotide triphosphate hydrolases"/>
    <property type="match status" value="1"/>
</dbReference>
<feature type="region of interest" description="Disordered" evidence="6">
    <location>
        <begin position="551"/>
        <end position="572"/>
    </location>
</feature>
<sequence>MPYTPLRLLAKELKAQPSQLMRKLGWRKTRKRFTLEVLAEEASEMWPCGRYVISKLTDCIVPSDIAGALLSSHGKKWFRGDPSPRPPPRLRPSQTGVVVVLAHVDHGKTTLLDALLGTSVVESEAGRITQCVRPSFLSLPWRQGKAQPLRGAMGLTDAREAGTSPDGEEAIHTIAFIDTPGHQAFCNMREVAAEGADFALVLVAVDAGVQPQTVEVVRRCREKQLPLLFVVTKADLLAASNEEAHEHPRLLHLQKQLMALFCNSDESSIPAAMPQLKLVSAAKGWGLAGLVETIVTQLATGTPESDRIPHDCGSAAVVVETSREKGVGTALTAVIRTGQLAKNDWFSVGQACGKVRQLWRLQCGTTCPTDVGHTGWSVRVAVAWAQEKEIDTHFEVGDVLHVMPRLDAISLARYRALTNRFFQMREPLEPGGSHESTAEARPRVAAVIKSQSAGELQAMIDFLTPRALDTEQVDLIGYGVGSLRDHDLMLAHNAHSQGVPCDVYLLNVTASKPHRELAQKQGTTIREYAIFHDLLSDLLRAAGLEEPVRELADMGDDGAPKDGTSLLEAGHH</sequence>
<feature type="domain" description="Tr-type G" evidence="7">
    <location>
        <begin position="93"/>
        <end position="304"/>
    </location>
</feature>